<dbReference type="PANTHER" id="PTHR45947">
    <property type="entry name" value="SULFOQUINOVOSYL TRANSFERASE SQD2"/>
    <property type="match status" value="1"/>
</dbReference>
<dbReference type="Proteomes" id="UP000053054">
    <property type="component" value="Unassembled WGS sequence"/>
</dbReference>
<proteinExistence type="predicted"/>
<evidence type="ECO:0008006" key="3">
    <source>
        <dbReference type="Google" id="ProtNLM"/>
    </source>
</evidence>
<gene>
    <name evidence="1" type="ORF">ABR62_06465</name>
</gene>
<dbReference type="PANTHER" id="PTHR45947:SF3">
    <property type="entry name" value="SULFOQUINOVOSYL TRANSFERASE SQD2"/>
    <property type="match status" value="1"/>
</dbReference>
<evidence type="ECO:0000313" key="1">
    <source>
        <dbReference type="EMBL" id="KRO52228.1"/>
    </source>
</evidence>
<dbReference type="AlphaFoldDB" id="A0A0R2QQ26"/>
<comment type="caution">
    <text evidence="1">The sequence shown here is derived from an EMBL/GenBank/DDBJ whole genome shotgun (WGS) entry which is preliminary data.</text>
</comment>
<dbReference type="EMBL" id="LIAU01000156">
    <property type="protein sequence ID" value="KRO52228.1"/>
    <property type="molecule type" value="Genomic_DNA"/>
</dbReference>
<dbReference type="Pfam" id="PF13692">
    <property type="entry name" value="Glyco_trans_1_4"/>
    <property type="match status" value="1"/>
</dbReference>
<sequence length="358" mass="40403">MNSSIVILLPNIHRNAQPVTELLVRQDLYASYLRKYLDTQFRKPLVIISGASDIANFENIEVHSVSSKPTNILVFALKSLKVIKGISPNPGSLIAGTPFQPFLIALILKLFISRTNIHTAIHGEIGALKRSGFSNLLKLSFLRLFLRRAHSVRFVSKKQAEDAKKFVKLNDKKTFIAPVPFVTESVGSDRSNSSSSIAFVGRIQQERGVEEWMEVVKPFDREQLMIIGDGPLAQTVKTILLGATFTGALTNKEVQGKWAEIGVLLSTAPYESYGLAMREALLHRVPIVSKENAGAIELEQRYPNLIKLYRTKDQAQKYLKDFLEKPLDKKEFDSFRKDFFTEQEESLIRLAKVWLNEV</sequence>
<organism evidence="1 2">
    <name type="scientific">Actinobacteria bacterium BACL2 MAG-120820-bin50</name>
    <dbReference type="NCBI Taxonomy" id="1655570"/>
    <lineage>
        <taxon>Bacteria</taxon>
        <taxon>Bacillati</taxon>
        <taxon>Actinomycetota</taxon>
        <taxon>Actinomycetes</taxon>
        <taxon>Actinomycetes incertae sedis</taxon>
        <taxon>ac1 cluster</taxon>
    </lineage>
</organism>
<dbReference type="SUPFAM" id="SSF53756">
    <property type="entry name" value="UDP-Glycosyltransferase/glycogen phosphorylase"/>
    <property type="match status" value="1"/>
</dbReference>
<dbReference type="InterPro" id="IPR050194">
    <property type="entry name" value="Glycosyltransferase_grp1"/>
</dbReference>
<evidence type="ECO:0000313" key="2">
    <source>
        <dbReference type="Proteomes" id="UP000053054"/>
    </source>
</evidence>
<accession>A0A0R2QQ26</accession>
<protein>
    <recommendedName>
        <fullName evidence="3">Glycosyl transferase family 1 domain-containing protein</fullName>
    </recommendedName>
</protein>
<reference evidence="1 2" key="1">
    <citation type="submission" date="2015-10" db="EMBL/GenBank/DDBJ databases">
        <title>Metagenome-Assembled Genomes uncover a global brackish microbiome.</title>
        <authorList>
            <person name="Hugerth L.W."/>
            <person name="Larsson J."/>
            <person name="Alneberg J."/>
            <person name="Lindh M.V."/>
            <person name="Legrand C."/>
            <person name="Pinhassi J."/>
            <person name="Andersson A.F."/>
        </authorList>
    </citation>
    <scope>NUCLEOTIDE SEQUENCE [LARGE SCALE GENOMIC DNA]</scope>
    <source>
        <strain evidence="1">BACL2 MAG-120820-bin50</strain>
    </source>
</reference>
<dbReference type="GO" id="GO:0016757">
    <property type="term" value="F:glycosyltransferase activity"/>
    <property type="evidence" value="ECO:0007669"/>
    <property type="project" value="TreeGrafter"/>
</dbReference>
<dbReference type="Gene3D" id="3.40.50.2000">
    <property type="entry name" value="Glycogen Phosphorylase B"/>
    <property type="match status" value="2"/>
</dbReference>
<name>A0A0R2QQ26_9ACTN</name>